<name>A0ABM4VKL7_COFAR</name>
<protein>
    <submittedName>
        <fullName evidence="3">Uncharacterized protein isoform X2</fullName>
    </submittedName>
</protein>
<dbReference type="SUPFAM" id="SSF50249">
    <property type="entry name" value="Nucleic acid-binding proteins"/>
    <property type="match status" value="1"/>
</dbReference>
<dbReference type="GeneID" id="140013816"/>
<organism evidence="2 3">
    <name type="scientific">Coffea arabica</name>
    <name type="common">Arabian coffee</name>
    <dbReference type="NCBI Taxonomy" id="13443"/>
    <lineage>
        <taxon>Eukaryota</taxon>
        <taxon>Viridiplantae</taxon>
        <taxon>Streptophyta</taxon>
        <taxon>Embryophyta</taxon>
        <taxon>Tracheophyta</taxon>
        <taxon>Spermatophyta</taxon>
        <taxon>Magnoliopsida</taxon>
        <taxon>eudicotyledons</taxon>
        <taxon>Gunneridae</taxon>
        <taxon>Pentapetalae</taxon>
        <taxon>asterids</taxon>
        <taxon>lamiids</taxon>
        <taxon>Gentianales</taxon>
        <taxon>Rubiaceae</taxon>
        <taxon>Ixoroideae</taxon>
        <taxon>Gardenieae complex</taxon>
        <taxon>Bertiereae - Coffeeae clade</taxon>
        <taxon>Coffeeae</taxon>
        <taxon>Coffea</taxon>
    </lineage>
</organism>
<accession>A0ABM4VKL7</accession>
<reference evidence="3" key="1">
    <citation type="submission" date="2025-08" db="UniProtKB">
        <authorList>
            <consortium name="RefSeq"/>
        </authorList>
    </citation>
    <scope>IDENTIFICATION</scope>
    <source>
        <tissue evidence="3">Leaves</tissue>
    </source>
</reference>
<proteinExistence type="predicted"/>
<keyword evidence="2" id="KW-1185">Reference proteome</keyword>
<evidence type="ECO:0000256" key="1">
    <source>
        <dbReference type="SAM" id="Phobius"/>
    </source>
</evidence>
<dbReference type="Gene3D" id="2.40.50.140">
    <property type="entry name" value="Nucleic acid-binding proteins"/>
    <property type="match status" value="1"/>
</dbReference>
<sequence>MDSDFSYVSYFHVIFIFSVMLSVYSVQLSSTILFKAYCSVDVEFDCNFCDSKNKIPRPKAKVQLNIIDDTGFLSITVDDRHAETLLGFTGLEIYERYLKRINEELQRQTLLSEVRSYWPPQRQYMPLYFLTAFILEESAGETLSDQLAQTTPPTLLTGLTSVLNNTAEETVSDTNVTEIPASSTSLLAEMSSSVKRNLEPDFSQVTKHQKLD</sequence>
<dbReference type="RefSeq" id="XP_071920072.1">
    <property type="nucleotide sequence ID" value="XM_072063971.1"/>
</dbReference>
<evidence type="ECO:0000313" key="2">
    <source>
        <dbReference type="Proteomes" id="UP001652660"/>
    </source>
</evidence>
<dbReference type="InterPro" id="IPR012340">
    <property type="entry name" value="NA-bd_OB-fold"/>
</dbReference>
<dbReference type="Proteomes" id="UP001652660">
    <property type="component" value="Chromosome 8c"/>
</dbReference>
<evidence type="ECO:0000313" key="3">
    <source>
        <dbReference type="RefSeq" id="XP_071920072.1"/>
    </source>
</evidence>
<feature type="transmembrane region" description="Helical" evidence="1">
    <location>
        <begin position="6"/>
        <end position="26"/>
    </location>
</feature>
<gene>
    <name evidence="3" type="primary">LOC140013816</name>
</gene>
<keyword evidence="1" id="KW-0472">Membrane</keyword>
<keyword evidence="1" id="KW-0812">Transmembrane</keyword>
<keyword evidence="1" id="KW-1133">Transmembrane helix</keyword>